<protein>
    <submittedName>
        <fullName evidence="1">BdrQ</fullName>
    </submittedName>
</protein>
<organism evidence="1 2">
    <name type="scientific">Candidatus Magnetoglobus multicellularis str. Araruama</name>
    <dbReference type="NCBI Taxonomy" id="890399"/>
    <lineage>
        <taxon>Bacteria</taxon>
        <taxon>Pseudomonadati</taxon>
        <taxon>Thermodesulfobacteriota</taxon>
        <taxon>Desulfobacteria</taxon>
        <taxon>Desulfobacterales</taxon>
        <taxon>Desulfobacteraceae</taxon>
        <taxon>Candidatus Magnetoglobus</taxon>
    </lineage>
</organism>
<evidence type="ECO:0000313" key="1">
    <source>
        <dbReference type="EMBL" id="ETR71965.1"/>
    </source>
</evidence>
<dbReference type="EMBL" id="ATBP01000201">
    <property type="protein sequence ID" value="ETR71965.1"/>
    <property type="molecule type" value="Genomic_DNA"/>
</dbReference>
<name>A0A1V1PB96_9BACT</name>
<sequence length="155" mass="17784">MENFNPSEIESSLGVEQSKPIVKTFNSCFQGLQEKQDILDNQQRTIALHQESIDRQQSILDNQKIAIHEIKDSFEEYKNGDLDRKTEIKKDLLIELATKADIEKMNGKIDSLEHKMNGKIDSLEHKMNGKIEKVNGKIDSLEQKFMENSKVSSYG</sequence>
<accession>A0A1V1PB96</accession>
<comment type="caution">
    <text evidence="1">The sequence shown here is derived from an EMBL/GenBank/DDBJ whole genome shotgun (WGS) entry which is preliminary data.</text>
</comment>
<dbReference type="Proteomes" id="UP000189670">
    <property type="component" value="Unassembled WGS sequence"/>
</dbReference>
<evidence type="ECO:0000313" key="2">
    <source>
        <dbReference type="Proteomes" id="UP000189670"/>
    </source>
</evidence>
<gene>
    <name evidence="1" type="primary">bdrQ</name>
    <name evidence="1" type="ORF">OMM_07795</name>
</gene>
<proteinExistence type="predicted"/>
<reference evidence="2" key="1">
    <citation type="submission" date="2012-11" db="EMBL/GenBank/DDBJ databases">
        <authorList>
            <person name="Lucero-Rivera Y.E."/>
            <person name="Tovar-Ramirez D."/>
        </authorList>
    </citation>
    <scope>NUCLEOTIDE SEQUENCE [LARGE SCALE GENOMIC DNA]</scope>
    <source>
        <strain evidence="2">Araruama</strain>
    </source>
</reference>
<dbReference type="AlphaFoldDB" id="A0A1V1PB96"/>